<evidence type="ECO:0000256" key="1">
    <source>
        <dbReference type="ARBA" id="ARBA00004141"/>
    </source>
</evidence>
<gene>
    <name evidence="7" type="ORF">IV203_028075</name>
</gene>
<evidence type="ECO:0000256" key="5">
    <source>
        <dbReference type="ARBA" id="ARBA00023065"/>
    </source>
</evidence>
<dbReference type="OrthoDB" id="41240at2759"/>
<keyword evidence="5" id="KW-0406">Ion transport</keyword>
<comment type="subcellular location">
    <subcellularLocation>
        <location evidence="1">Membrane</location>
        <topology evidence="1">Multi-pass membrane protein</topology>
    </subcellularLocation>
</comment>
<keyword evidence="2" id="KW-0813">Transport</keyword>
<evidence type="ECO:0000256" key="4">
    <source>
        <dbReference type="ARBA" id="ARBA00022989"/>
    </source>
</evidence>
<reference evidence="7" key="1">
    <citation type="journal article" date="2021" name="Sci. Rep.">
        <title>Diploid genomic architecture of Nitzschia inconspicua, an elite biomass production diatom.</title>
        <authorList>
            <person name="Oliver A."/>
            <person name="Podell S."/>
            <person name="Pinowska A."/>
            <person name="Traller J.C."/>
            <person name="Smith S.R."/>
            <person name="McClure R."/>
            <person name="Beliaev A."/>
            <person name="Bohutskyi P."/>
            <person name="Hill E.A."/>
            <person name="Rabines A."/>
            <person name="Zheng H."/>
            <person name="Allen L.Z."/>
            <person name="Kuo A."/>
            <person name="Grigoriev I.V."/>
            <person name="Allen A.E."/>
            <person name="Hazlebeck D."/>
            <person name="Allen E.E."/>
        </authorList>
    </citation>
    <scope>NUCLEOTIDE SEQUENCE</scope>
    <source>
        <strain evidence="7">Hildebrandi</strain>
    </source>
</reference>
<dbReference type="PANTHER" id="PTHR33281">
    <property type="entry name" value="UPF0187 PROTEIN YNEE"/>
    <property type="match status" value="1"/>
</dbReference>
<keyword evidence="6" id="KW-0472">Membrane</keyword>
<comment type="caution">
    <text evidence="7">The sequence shown here is derived from an EMBL/GenBank/DDBJ whole genome shotgun (WGS) entry which is preliminary data.</text>
</comment>
<evidence type="ECO:0000313" key="8">
    <source>
        <dbReference type="Proteomes" id="UP000693970"/>
    </source>
</evidence>
<evidence type="ECO:0000256" key="2">
    <source>
        <dbReference type="ARBA" id="ARBA00022448"/>
    </source>
</evidence>
<keyword evidence="3" id="KW-0812">Transmembrane</keyword>
<reference evidence="7" key="2">
    <citation type="submission" date="2021-04" db="EMBL/GenBank/DDBJ databases">
        <authorList>
            <person name="Podell S."/>
        </authorList>
    </citation>
    <scope>NUCLEOTIDE SEQUENCE</scope>
    <source>
        <strain evidence="7">Hildebrandi</strain>
    </source>
</reference>
<evidence type="ECO:0000313" key="7">
    <source>
        <dbReference type="EMBL" id="KAG7370329.1"/>
    </source>
</evidence>
<dbReference type="GO" id="GO:0016020">
    <property type="term" value="C:membrane"/>
    <property type="evidence" value="ECO:0007669"/>
    <property type="project" value="UniProtKB-SubCell"/>
</dbReference>
<dbReference type="EMBL" id="JAGRRH010000005">
    <property type="protein sequence ID" value="KAG7370329.1"/>
    <property type="molecule type" value="Genomic_DNA"/>
</dbReference>
<dbReference type="PANTHER" id="PTHR33281:SF20">
    <property type="match status" value="1"/>
</dbReference>
<dbReference type="Proteomes" id="UP000693970">
    <property type="component" value="Unassembled WGS sequence"/>
</dbReference>
<name>A0A9K3LY73_9STRA</name>
<dbReference type="Pfam" id="PF25539">
    <property type="entry name" value="Bestrophin_2"/>
    <property type="match status" value="1"/>
</dbReference>
<protein>
    <submittedName>
        <fullName evidence="7">Bestrophin, RFP-TM, chloride channel</fullName>
    </submittedName>
</protein>
<accession>A0A9K3LY73</accession>
<evidence type="ECO:0000256" key="3">
    <source>
        <dbReference type="ARBA" id="ARBA00022692"/>
    </source>
</evidence>
<evidence type="ECO:0000256" key="6">
    <source>
        <dbReference type="ARBA" id="ARBA00023136"/>
    </source>
</evidence>
<dbReference type="InterPro" id="IPR044669">
    <property type="entry name" value="YneE/VCCN1/2-like"/>
</dbReference>
<dbReference type="AlphaFoldDB" id="A0A9K3LY73"/>
<proteinExistence type="predicted"/>
<dbReference type="GO" id="GO:0005254">
    <property type="term" value="F:chloride channel activity"/>
    <property type="evidence" value="ECO:0007669"/>
    <property type="project" value="InterPro"/>
</dbReference>
<organism evidence="7 8">
    <name type="scientific">Nitzschia inconspicua</name>
    <dbReference type="NCBI Taxonomy" id="303405"/>
    <lineage>
        <taxon>Eukaryota</taxon>
        <taxon>Sar</taxon>
        <taxon>Stramenopiles</taxon>
        <taxon>Ochrophyta</taxon>
        <taxon>Bacillariophyta</taxon>
        <taxon>Bacillariophyceae</taxon>
        <taxon>Bacillariophycidae</taxon>
        <taxon>Bacillariales</taxon>
        <taxon>Bacillariaceae</taxon>
        <taxon>Nitzschia</taxon>
    </lineage>
</organism>
<sequence length="544" mass="61435">MFQQSWHKDGRELAIECYQAIDGYAISKMSWQAAASTTKNSCHAVPFPNSGMKVTRRTNCNVVQQLQRCTALVCIPQSVLVQKNSPGQVEDQLREFIGVDSLGGLFCHLSVARYVCTYQSQSIARKSYRWCSNIDETAPIDKVEEVPTKHKYYTMSLSTEPRLLEQSSEMRVPSGPVFYDSTDKLRILFQCHGSVWPKIAFSGFVNVCIVISLKVLETQFNVNLSCSPLGHTFAGLVVSFLLVSRINSTLARYGECRGYIGIMYQETREIVQKALVFSRTGNNTNQAAKEWRSELAYRALLLLRTTVANIEYSSAKIAAYNVPELSGVELQCVQPDRNFLRRAKIPFSEETDSVRVPKRMAQLLRETICGHGSRLPHPIHVQHEMNLLASVDKFQGGYYGMRKIMTTPVPFPLVQMAHTLVMFYVFSLPLVFLGDIHSNTWEDCITVFLLTYGFLGLDATSIELDDPFGDDSNDFDVATYAQFAVDDVIIMIYDADGEEWADALRYKMNARPSSPVTEQDGLLSKQYQNYAETDRMISNQRSII</sequence>
<keyword evidence="8" id="KW-1185">Reference proteome</keyword>
<keyword evidence="4" id="KW-1133">Transmembrane helix</keyword>